<proteinExistence type="predicted"/>
<evidence type="ECO:0008006" key="4">
    <source>
        <dbReference type="Google" id="ProtNLM"/>
    </source>
</evidence>
<accession>A0ABY4SUI6</accession>
<feature type="compositionally biased region" description="Basic and acidic residues" evidence="1">
    <location>
        <begin position="185"/>
        <end position="196"/>
    </location>
</feature>
<keyword evidence="3" id="KW-1185">Reference proteome</keyword>
<gene>
    <name evidence="2" type="ORF">M8231_05000</name>
</gene>
<evidence type="ECO:0000313" key="3">
    <source>
        <dbReference type="Proteomes" id="UP001055429"/>
    </source>
</evidence>
<dbReference type="EMBL" id="CP097649">
    <property type="protein sequence ID" value="URI16345.1"/>
    <property type="molecule type" value="Genomic_DNA"/>
</dbReference>
<reference evidence="2" key="1">
    <citation type="submission" date="2022-05" db="EMBL/GenBank/DDBJ databases">
        <title>Brevundimonas albigilva TT17 genome sequence.</title>
        <authorList>
            <person name="Lee K."/>
            <person name="Son H."/>
        </authorList>
    </citation>
    <scope>NUCLEOTIDE SEQUENCE</scope>
    <source>
        <strain evidence="2">TT17</strain>
    </source>
</reference>
<organism evidence="2 3">
    <name type="scientific">Brevundimonas albigilva</name>
    <dbReference type="NCBI Taxonomy" id="1312364"/>
    <lineage>
        <taxon>Bacteria</taxon>
        <taxon>Pseudomonadati</taxon>
        <taxon>Pseudomonadota</taxon>
        <taxon>Alphaproteobacteria</taxon>
        <taxon>Caulobacterales</taxon>
        <taxon>Caulobacteraceae</taxon>
        <taxon>Brevundimonas</taxon>
    </lineage>
</organism>
<name>A0ABY4SUI6_9CAUL</name>
<sequence length="202" mass="21836">MAPRPDRLNAWLSSPRLRWGLGGLAIVATGAAFVAMTARPAPATAEIDPSLIQIRLVAPPEPEVEPGEVMDVGRLSDGFDRAVLIRAEAARRADEAAAAAALAYHEDDYGDAYVEESDQDAVRGVRSDGWRPVVTLPAPPRRPTDQAQAFVGSPAAYGFDAPRPDYAAERRARRDAWEARAAQDAARDAAERRARPYADMGY</sequence>
<feature type="region of interest" description="Disordered" evidence="1">
    <location>
        <begin position="161"/>
        <end position="202"/>
    </location>
</feature>
<evidence type="ECO:0000256" key="1">
    <source>
        <dbReference type="SAM" id="MobiDB-lite"/>
    </source>
</evidence>
<dbReference type="Proteomes" id="UP001055429">
    <property type="component" value="Chromosome"/>
</dbReference>
<dbReference type="RefSeq" id="WP_250202381.1">
    <property type="nucleotide sequence ID" value="NZ_CP097649.1"/>
</dbReference>
<evidence type="ECO:0000313" key="2">
    <source>
        <dbReference type="EMBL" id="URI16345.1"/>
    </source>
</evidence>
<protein>
    <recommendedName>
        <fullName evidence="4">SPOR domain-containing protein</fullName>
    </recommendedName>
</protein>
<feature type="compositionally biased region" description="Basic and acidic residues" evidence="1">
    <location>
        <begin position="162"/>
        <end position="178"/>
    </location>
</feature>